<evidence type="ECO:0000313" key="2">
    <source>
        <dbReference type="EMBL" id="MFC1852091.1"/>
    </source>
</evidence>
<gene>
    <name evidence="2" type="ORF">ACFL27_18005</name>
</gene>
<dbReference type="Proteomes" id="UP001594351">
    <property type="component" value="Unassembled WGS sequence"/>
</dbReference>
<proteinExistence type="predicted"/>
<dbReference type="InterPro" id="IPR014710">
    <property type="entry name" value="RmlC-like_jellyroll"/>
</dbReference>
<keyword evidence="3" id="KW-1185">Reference proteome</keyword>
<dbReference type="Gene3D" id="2.60.120.10">
    <property type="entry name" value="Jelly Rolls"/>
    <property type="match status" value="1"/>
</dbReference>
<dbReference type="InterPro" id="IPR018490">
    <property type="entry name" value="cNMP-bd_dom_sf"/>
</dbReference>
<dbReference type="PROSITE" id="PS50042">
    <property type="entry name" value="CNMP_BINDING_3"/>
    <property type="match status" value="1"/>
</dbReference>
<comment type="caution">
    <text evidence="2">The sequence shown here is derived from an EMBL/GenBank/DDBJ whole genome shotgun (WGS) entry which is preliminary data.</text>
</comment>
<name>A0ABV6Z178_UNCC1</name>
<sequence length="153" mass="17675">MFKTIKLQGKDIFENLRPEQVDMLSSHSEVIKKKAGEKVYERGTTSYYFFIVLSGKVVLTYPIKHNFNVIIEELGQGNMFGSCVCFNLDKYIVDAKCTKETELLKIEADALKKLMEEDTHLGFSLQTKISEIYFKRYIETIKVIKEVVLDLSD</sequence>
<protein>
    <submittedName>
        <fullName evidence="2">Crp/Fnr family transcriptional regulator</fullName>
    </submittedName>
</protein>
<feature type="domain" description="Cyclic nucleotide-binding" evidence="1">
    <location>
        <begin position="12"/>
        <end position="115"/>
    </location>
</feature>
<dbReference type="EMBL" id="JBHPBY010000265">
    <property type="protein sequence ID" value="MFC1852091.1"/>
    <property type="molecule type" value="Genomic_DNA"/>
</dbReference>
<dbReference type="CDD" id="cd00038">
    <property type="entry name" value="CAP_ED"/>
    <property type="match status" value="1"/>
</dbReference>
<reference evidence="2 3" key="1">
    <citation type="submission" date="2024-09" db="EMBL/GenBank/DDBJ databases">
        <title>Laminarin stimulates single cell rates of sulfate reduction while oxygen inhibits transcriptomic activity in coastal marine sediment.</title>
        <authorList>
            <person name="Lindsay M."/>
            <person name="Orcutt B."/>
            <person name="Emerson D."/>
            <person name="Stepanauskas R."/>
            <person name="D'Angelo T."/>
        </authorList>
    </citation>
    <scope>NUCLEOTIDE SEQUENCE [LARGE SCALE GENOMIC DNA]</scope>
    <source>
        <strain evidence="2">SAG AM-311-K15</strain>
    </source>
</reference>
<dbReference type="SUPFAM" id="SSF51206">
    <property type="entry name" value="cAMP-binding domain-like"/>
    <property type="match status" value="1"/>
</dbReference>
<accession>A0ABV6Z178</accession>
<dbReference type="SMART" id="SM00100">
    <property type="entry name" value="cNMP"/>
    <property type="match status" value="1"/>
</dbReference>
<evidence type="ECO:0000313" key="3">
    <source>
        <dbReference type="Proteomes" id="UP001594351"/>
    </source>
</evidence>
<evidence type="ECO:0000259" key="1">
    <source>
        <dbReference type="PROSITE" id="PS50042"/>
    </source>
</evidence>
<organism evidence="2 3">
    <name type="scientific">candidate division CSSED10-310 bacterium</name>
    <dbReference type="NCBI Taxonomy" id="2855610"/>
    <lineage>
        <taxon>Bacteria</taxon>
        <taxon>Bacteria division CSSED10-310</taxon>
    </lineage>
</organism>
<dbReference type="Pfam" id="PF00027">
    <property type="entry name" value="cNMP_binding"/>
    <property type="match status" value="1"/>
</dbReference>
<dbReference type="InterPro" id="IPR000595">
    <property type="entry name" value="cNMP-bd_dom"/>
</dbReference>